<dbReference type="InParanoid" id="D8PLB8"/>
<dbReference type="AlphaFoldDB" id="D8PLB8"/>
<protein>
    <submittedName>
        <fullName evidence="2">Expressed protein</fullName>
    </submittedName>
</protein>
<feature type="compositionally biased region" description="Basic and acidic residues" evidence="1">
    <location>
        <begin position="57"/>
        <end position="66"/>
    </location>
</feature>
<dbReference type="EMBL" id="GL377302">
    <property type="protein sequence ID" value="EFJ04076.1"/>
    <property type="molecule type" value="Genomic_DNA"/>
</dbReference>
<organism evidence="3">
    <name type="scientific">Schizophyllum commune (strain H4-8 / FGSC 9210)</name>
    <name type="common">Split gill fungus</name>
    <dbReference type="NCBI Taxonomy" id="578458"/>
    <lineage>
        <taxon>Eukaryota</taxon>
        <taxon>Fungi</taxon>
        <taxon>Dikarya</taxon>
        <taxon>Basidiomycota</taxon>
        <taxon>Agaricomycotina</taxon>
        <taxon>Agaricomycetes</taxon>
        <taxon>Agaricomycetidae</taxon>
        <taxon>Agaricales</taxon>
        <taxon>Schizophyllaceae</taxon>
        <taxon>Schizophyllum</taxon>
    </lineage>
</organism>
<reference evidence="2 3" key="1">
    <citation type="journal article" date="2010" name="Nat. Biotechnol.">
        <title>Genome sequence of the model mushroom Schizophyllum commune.</title>
        <authorList>
            <person name="Ohm R.A."/>
            <person name="de Jong J.F."/>
            <person name="Lugones L.G."/>
            <person name="Aerts A."/>
            <person name="Kothe E."/>
            <person name="Stajich J.E."/>
            <person name="de Vries R.P."/>
            <person name="Record E."/>
            <person name="Levasseur A."/>
            <person name="Baker S.E."/>
            <person name="Bartholomew K.A."/>
            <person name="Coutinho P.M."/>
            <person name="Erdmann S."/>
            <person name="Fowler T.J."/>
            <person name="Gathman A.C."/>
            <person name="Lombard V."/>
            <person name="Henrissat B."/>
            <person name="Knabe N."/>
            <person name="Kuees U."/>
            <person name="Lilly W.W."/>
            <person name="Lindquist E."/>
            <person name="Lucas S."/>
            <person name="Magnuson J.K."/>
            <person name="Piumi F."/>
            <person name="Raudaskoski M."/>
            <person name="Salamov A."/>
            <person name="Schmutz J."/>
            <person name="Schwarze F.W.M.R."/>
            <person name="vanKuyk P.A."/>
            <person name="Horton J.S."/>
            <person name="Grigoriev I.V."/>
            <person name="Woesten H.A.B."/>
        </authorList>
    </citation>
    <scope>NUCLEOTIDE SEQUENCE [LARGE SCALE GENOMIC DNA]</scope>
    <source>
        <strain evidence="3">H4-8 / FGSC 9210</strain>
    </source>
</reference>
<dbReference type="HOGENOM" id="CLU_2499150_0_0_1"/>
<dbReference type="OrthoDB" id="2853130at2759"/>
<gene>
    <name evidence="2" type="ORF">SCHCODRAFT_84319</name>
</gene>
<proteinExistence type="predicted"/>
<name>D8PLB8_SCHCM</name>
<evidence type="ECO:0000313" key="2">
    <source>
        <dbReference type="EMBL" id="EFJ04076.1"/>
    </source>
</evidence>
<sequence>MAGHGKMPFVDDRKMPFVDDRKIPSLDGPVFQNGIPIVSQAPVPFPRPIGEQLAPPVDDRRRREDGWSGEWNMDIDDVRRRLRGLK</sequence>
<evidence type="ECO:0000256" key="1">
    <source>
        <dbReference type="SAM" id="MobiDB-lite"/>
    </source>
</evidence>
<evidence type="ECO:0000313" key="3">
    <source>
        <dbReference type="Proteomes" id="UP000007431"/>
    </source>
</evidence>
<keyword evidence="3" id="KW-1185">Reference proteome</keyword>
<dbReference type="VEuPathDB" id="FungiDB:SCHCODRAFT_02490063"/>
<feature type="region of interest" description="Disordered" evidence="1">
    <location>
        <begin position="41"/>
        <end position="70"/>
    </location>
</feature>
<dbReference type="Proteomes" id="UP000007431">
    <property type="component" value="Unassembled WGS sequence"/>
</dbReference>
<accession>D8PLB8</accession>